<proteinExistence type="predicted"/>
<dbReference type="EMBL" id="RJNH01000001">
    <property type="protein sequence ID" value="RSI63282.1"/>
    <property type="molecule type" value="Genomic_DNA"/>
</dbReference>
<sequence length="88" mass="10378">MIVLSNISTWQVYPEEIAKRAGLNYRTVLKHFEKLKQAGYLREIKVSFGRGTGSRIFRFFSDRKISEFSFQIMQERLFAELRSQGLQV</sequence>
<accession>A0A1X1KL60</accession>
<evidence type="ECO:0000313" key="1">
    <source>
        <dbReference type="EMBL" id="ORP00130.1"/>
    </source>
</evidence>
<reference evidence="2 4" key="3">
    <citation type="submission" date="2018-11" db="EMBL/GenBank/DDBJ databases">
        <title>Species Designations Belie Phenotypic and Genotypic Heterogeneity in Oral Streptococci.</title>
        <authorList>
            <person name="Velsko I."/>
        </authorList>
    </citation>
    <scope>NUCLEOTIDE SEQUENCE [LARGE SCALE GENOMIC DNA]</scope>
    <source>
        <strain evidence="2 4">BCC15</strain>
    </source>
</reference>
<evidence type="ECO:0000313" key="2">
    <source>
        <dbReference type="EMBL" id="RSI63282.1"/>
    </source>
</evidence>
<dbReference type="InterPro" id="IPR036388">
    <property type="entry name" value="WH-like_DNA-bd_sf"/>
</dbReference>
<evidence type="ECO:0000313" key="4">
    <source>
        <dbReference type="Proteomes" id="UP000278653"/>
    </source>
</evidence>
<name>A0A1X1KL60_STRMT</name>
<dbReference type="SUPFAM" id="SSF46785">
    <property type="entry name" value="Winged helix' DNA-binding domain"/>
    <property type="match status" value="1"/>
</dbReference>
<dbReference type="AlphaFoldDB" id="A0A1X1KL60"/>
<dbReference type="Proteomes" id="UP000278653">
    <property type="component" value="Unassembled WGS sequence"/>
</dbReference>
<reference evidence="1" key="2">
    <citation type="submission" date="2017-04" db="EMBL/GenBank/DDBJ databases">
        <authorList>
            <person name="Afonso C.L."/>
            <person name="Miller P.J."/>
            <person name="Scott M.A."/>
            <person name="Spackman E."/>
            <person name="Goraichik I."/>
            <person name="Dimitrov K.M."/>
            <person name="Suarez D.L."/>
            <person name="Swayne D.E."/>
        </authorList>
    </citation>
    <scope>NUCLEOTIDE SEQUENCE</scope>
    <source>
        <strain evidence="1">RH_12363_08</strain>
    </source>
</reference>
<dbReference type="RefSeq" id="WP_084862219.1">
    <property type="nucleotide sequence ID" value="NZ_NCVJ01000018.1"/>
</dbReference>
<organism evidence="1 3">
    <name type="scientific">Streptococcus mitis</name>
    <dbReference type="NCBI Taxonomy" id="28037"/>
    <lineage>
        <taxon>Bacteria</taxon>
        <taxon>Bacillati</taxon>
        <taxon>Bacillota</taxon>
        <taxon>Bacilli</taxon>
        <taxon>Lactobacillales</taxon>
        <taxon>Streptococcaceae</taxon>
        <taxon>Streptococcus</taxon>
        <taxon>Streptococcus mitis group</taxon>
    </lineage>
</organism>
<dbReference type="Proteomes" id="UP000193234">
    <property type="component" value="Unassembled WGS sequence"/>
</dbReference>
<dbReference type="Gene3D" id="1.10.10.10">
    <property type="entry name" value="Winged helix-like DNA-binding domain superfamily/Winged helix DNA-binding domain"/>
    <property type="match status" value="1"/>
</dbReference>
<dbReference type="EMBL" id="NCVJ01000018">
    <property type="protein sequence ID" value="ORP00130.1"/>
    <property type="molecule type" value="Genomic_DNA"/>
</dbReference>
<gene>
    <name evidence="1" type="ORF">B7696_03755</name>
    <name evidence="2" type="ORF">D8865_01365</name>
</gene>
<reference evidence="1 3" key="1">
    <citation type="journal article" date="2016" name="Eur. J. Clin. Microbiol. Infect. Dis.">
        <title>Whole genome sequencing as a tool for phylogenetic analysis of clinical strains of Mitis group streptococci.</title>
        <authorList>
            <person name="Rasmussen L.H."/>
            <person name="Dargis R."/>
            <person name="Hojholt K."/>
            <person name="Christensen J.J."/>
            <person name="Skovgaard O."/>
            <person name="Justesen U.S."/>
            <person name="Rosenvinge F.S."/>
            <person name="Moser C."/>
            <person name="Lukjancenko O."/>
            <person name="Rasmussen S."/>
            <person name="Nielsen X.C."/>
        </authorList>
    </citation>
    <scope>NUCLEOTIDE SEQUENCE [LARGE SCALE GENOMIC DNA]</scope>
    <source>
        <strain evidence="1 3">RH_12363_08</strain>
    </source>
</reference>
<evidence type="ECO:0000313" key="3">
    <source>
        <dbReference type="Proteomes" id="UP000193234"/>
    </source>
</evidence>
<dbReference type="InterPro" id="IPR036390">
    <property type="entry name" value="WH_DNA-bd_sf"/>
</dbReference>
<comment type="caution">
    <text evidence="1">The sequence shown here is derived from an EMBL/GenBank/DDBJ whole genome shotgun (WGS) entry which is preliminary data.</text>
</comment>
<protein>
    <submittedName>
        <fullName evidence="1">Transcriptional regulator</fullName>
    </submittedName>
</protein>